<dbReference type="SUPFAM" id="SSF50156">
    <property type="entry name" value="PDZ domain-like"/>
    <property type="match status" value="1"/>
</dbReference>
<dbReference type="InterPro" id="IPR009003">
    <property type="entry name" value="Peptidase_S1_PA"/>
</dbReference>
<evidence type="ECO:0000259" key="5">
    <source>
        <dbReference type="PROSITE" id="PS50106"/>
    </source>
</evidence>
<feature type="transmembrane region" description="Helical" evidence="4">
    <location>
        <begin position="174"/>
        <end position="197"/>
    </location>
</feature>
<feature type="domain" description="PDZ" evidence="5">
    <location>
        <begin position="491"/>
        <end position="565"/>
    </location>
</feature>
<dbReference type="Pfam" id="PF13180">
    <property type="entry name" value="PDZ_2"/>
    <property type="match status" value="1"/>
</dbReference>
<evidence type="ECO:0000313" key="6">
    <source>
        <dbReference type="EMBL" id="MEQ2469002.1"/>
    </source>
</evidence>
<dbReference type="InterPro" id="IPR051201">
    <property type="entry name" value="Chloro_Bact_Ser_Proteases"/>
</dbReference>
<dbReference type="PANTHER" id="PTHR43343:SF3">
    <property type="entry name" value="PROTEASE DO-LIKE 8, CHLOROPLASTIC"/>
    <property type="match status" value="1"/>
</dbReference>
<evidence type="ECO:0000256" key="4">
    <source>
        <dbReference type="SAM" id="Phobius"/>
    </source>
</evidence>
<reference evidence="6 7" key="1">
    <citation type="submission" date="2024-03" db="EMBL/GenBank/DDBJ databases">
        <title>Human intestinal bacterial collection.</title>
        <authorList>
            <person name="Pauvert C."/>
            <person name="Hitch T.C.A."/>
            <person name="Clavel T."/>
        </authorList>
    </citation>
    <scope>NUCLEOTIDE SEQUENCE [LARGE SCALE GENOMIC DNA]</scope>
    <source>
        <strain evidence="6 7">CLA-JM-H38</strain>
    </source>
</reference>
<feature type="region of interest" description="Disordered" evidence="3">
    <location>
        <begin position="1"/>
        <end position="101"/>
    </location>
</feature>
<feature type="compositionally biased region" description="Basic and acidic residues" evidence="3">
    <location>
        <begin position="238"/>
        <end position="251"/>
    </location>
</feature>
<protein>
    <submittedName>
        <fullName evidence="6">Trypsin-like peptidase domain-containing protein</fullName>
    </submittedName>
</protein>
<feature type="compositionally biased region" description="Low complexity" evidence="3">
    <location>
        <begin position="65"/>
        <end position="101"/>
    </location>
</feature>
<dbReference type="EMBL" id="JBBMEZ010000003">
    <property type="protein sequence ID" value="MEQ2469002.1"/>
    <property type="molecule type" value="Genomic_DNA"/>
</dbReference>
<keyword evidence="4" id="KW-0472">Membrane</keyword>
<accession>A0ABV1F6I7</accession>
<dbReference type="SMART" id="SM00228">
    <property type="entry name" value="PDZ"/>
    <property type="match status" value="1"/>
</dbReference>
<organism evidence="6 7">
    <name type="scientific">Ruminococcoides intestinale</name>
    <dbReference type="NCBI Taxonomy" id="3133162"/>
    <lineage>
        <taxon>Bacteria</taxon>
        <taxon>Bacillati</taxon>
        <taxon>Bacillota</taxon>
        <taxon>Clostridia</taxon>
        <taxon>Eubacteriales</taxon>
        <taxon>Oscillospiraceae</taxon>
        <taxon>Ruminococcoides</taxon>
    </lineage>
</organism>
<gene>
    <name evidence="6" type="ORF">WMO39_01460</name>
</gene>
<evidence type="ECO:0000313" key="7">
    <source>
        <dbReference type="Proteomes" id="UP001490816"/>
    </source>
</evidence>
<dbReference type="InterPro" id="IPR001478">
    <property type="entry name" value="PDZ"/>
</dbReference>
<dbReference type="PANTHER" id="PTHR43343">
    <property type="entry name" value="PEPTIDASE S12"/>
    <property type="match status" value="1"/>
</dbReference>
<keyword evidence="2" id="KW-0378">Hydrolase</keyword>
<keyword evidence="7" id="KW-1185">Reference proteome</keyword>
<dbReference type="InterPro" id="IPR036034">
    <property type="entry name" value="PDZ_sf"/>
</dbReference>
<feature type="compositionally biased region" description="Polar residues" evidence="3">
    <location>
        <begin position="22"/>
        <end position="56"/>
    </location>
</feature>
<dbReference type="SUPFAM" id="SSF50494">
    <property type="entry name" value="Trypsin-like serine proteases"/>
    <property type="match status" value="1"/>
</dbReference>
<name>A0ABV1F6I7_9FIRM</name>
<evidence type="ECO:0000256" key="1">
    <source>
        <dbReference type="ARBA" id="ARBA00022670"/>
    </source>
</evidence>
<evidence type="ECO:0000256" key="2">
    <source>
        <dbReference type="ARBA" id="ARBA00022801"/>
    </source>
</evidence>
<comment type="caution">
    <text evidence="6">The sequence shown here is derived from an EMBL/GenBank/DDBJ whole genome shotgun (WGS) entry which is preliminary data.</text>
</comment>
<sequence>MDNFDNNNMGGFEPQKPFTEKPVQNNNMNTEQTIPVSEPVTQEEQTQNVQPQNGNTPYGDYIFGNNNQNTANNASPTENVPPYQQNQNPNPNTYAQPWQYGYGQYPYSGQNPQYNQNNQQYGQYQNNTGYNQNVPPYQQNMYGQPPYGNNGTYNQQYNPQMFAQYPQKKTKGGIIALIIVLCSLLTIGFIGMMVYGFSADIKEDLNSDRSDSGNSFRLPNKDSTTPFETLPDTSSQGKTHDESDYSDKVNKDYSGMKLESNPKDAKTNNSYTAAKASEKVSDSVVGILCYSDDVPDQADTTTASSQGSGIIFSQDGYVITNAHVIGNSKTAYAIRVVTSDGKVYKAGVVGYDSRTDIAVLKMDDAKGLTPATFGDSSQLEVGQDIIVVGNPGGLDYQNTTTKGVISALDRKLSTSSLTKYIQTDAAINPGNSGGPLVNYYGQVVGITTSKIVSETYEGMGFAIPSQTVKSIVDTLVKNGYVEGRVKIGISGIAVTSDQASNYNIPQGIYVQSIVSGGPCDGTSLKEGDIITEVDGETITSFADVYAILETHKPGDKIKVKYYSSSSGDGEVEITLQEDK</sequence>
<dbReference type="RefSeq" id="WP_367285895.1">
    <property type="nucleotide sequence ID" value="NZ_JBBMEZ010000003.1"/>
</dbReference>
<keyword evidence="4" id="KW-1133">Transmembrane helix</keyword>
<dbReference type="PROSITE" id="PS50106">
    <property type="entry name" value="PDZ"/>
    <property type="match status" value="1"/>
</dbReference>
<proteinExistence type="predicted"/>
<keyword evidence="1" id="KW-0645">Protease</keyword>
<dbReference type="InterPro" id="IPR001940">
    <property type="entry name" value="Peptidase_S1C"/>
</dbReference>
<feature type="compositionally biased region" description="Polar residues" evidence="3">
    <location>
        <begin position="212"/>
        <end position="237"/>
    </location>
</feature>
<keyword evidence="4" id="KW-0812">Transmembrane</keyword>
<dbReference type="Proteomes" id="UP001490816">
    <property type="component" value="Unassembled WGS sequence"/>
</dbReference>
<dbReference type="PRINTS" id="PR00834">
    <property type="entry name" value="PROTEASES2C"/>
</dbReference>
<dbReference type="Gene3D" id="2.30.42.10">
    <property type="match status" value="1"/>
</dbReference>
<dbReference type="Gene3D" id="2.40.10.120">
    <property type="match status" value="1"/>
</dbReference>
<evidence type="ECO:0000256" key="3">
    <source>
        <dbReference type="SAM" id="MobiDB-lite"/>
    </source>
</evidence>
<dbReference type="Pfam" id="PF13365">
    <property type="entry name" value="Trypsin_2"/>
    <property type="match status" value="1"/>
</dbReference>
<feature type="region of interest" description="Disordered" evidence="3">
    <location>
        <begin position="207"/>
        <end position="269"/>
    </location>
</feature>